<reference evidence="2" key="1">
    <citation type="journal article" date="2019" name="Int. J. Syst. Evol. Microbiol.">
        <title>The Global Catalogue of Microorganisms (GCM) 10K type strain sequencing project: providing services to taxonomists for standard genome sequencing and annotation.</title>
        <authorList>
            <consortium name="The Broad Institute Genomics Platform"/>
            <consortium name="The Broad Institute Genome Sequencing Center for Infectious Disease"/>
            <person name="Wu L."/>
            <person name="Ma J."/>
        </authorList>
    </citation>
    <scope>NUCLEOTIDE SEQUENCE [LARGE SCALE GENOMIC DNA]</scope>
    <source>
        <strain evidence="2">CGMCC 1.18575</strain>
    </source>
</reference>
<keyword evidence="2" id="KW-1185">Reference proteome</keyword>
<name>A0ABW0HN71_9BACL</name>
<sequence length="86" mass="9787">MNKERHAAVPSVGTCSNCEHPLVHRVTTLDRPYKNVMLRLHGFKVRVCLTCGEESYSAASLIRFGEAAIEHYLKTGELDYTCRYKN</sequence>
<comment type="caution">
    <text evidence="1">The sequence shown here is derived from an EMBL/GenBank/DDBJ whole genome shotgun (WGS) entry which is preliminary data.</text>
</comment>
<accession>A0ABW0HN71</accession>
<proteinExistence type="predicted"/>
<gene>
    <name evidence="1" type="ORF">ACFPOF_06940</name>
</gene>
<dbReference type="RefSeq" id="WP_378130949.1">
    <property type="nucleotide sequence ID" value="NZ_JBHSMI010000012.1"/>
</dbReference>
<evidence type="ECO:0000313" key="2">
    <source>
        <dbReference type="Proteomes" id="UP001596113"/>
    </source>
</evidence>
<dbReference type="InterPro" id="IPR022453">
    <property type="entry name" value="Znf_MqsA-type"/>
</dbReference>
<protein>
    <submittedName>
        <fullName evidence="1">YgiT-type zinc finger protein</fullName>
    </submittedName>
</protein>
<organism evidence="1 2">
    <name type="scientific">Cohnella soli</name>
    <dbReference type="NCBI Taxonomy" id="425005"/>
    <lineage>
        <taxon>Bacteria</taxon>
        <taxon>Bacillati</taxon>
        <taxon>Bacillota</taxon>
        <taxon>Bacilli</taxon>
        <taxon>Bacillales</taxon>
        <taxon>Paenibacillaceae</taxon>
        <taxon>Cohnella</taxon>
    </lineage>
</organism>
<dbReference type="Proteomes" id="UP001596113">
    <property type="component" value="Unassembled WGS sequence"/>
</dbReference>
<dbReference type="Gene3D" id="3.10.20.860">
    <property type="match status" value="1"/>
</dbReference>
<dbReference type="NCBIfam" id="TIGR03831">
    <property type="entry name" value="YgiT_finger"/>
    <property type="match status" value="1"/>
</dbReference>
<evidence type="ECO:0000313" key="1">
    <source>
        <dbReference type="EMBL" id="MFC5402471.1"/>
    </source>
</evidence>
<dbReference type="EMBL" id="JBHSMI010000012">
    <property type="protein sequence ID" value="MFC5402471.1"/>
    <property type="molecule type" value="Genomic_DNA"/>
</dbReference>